<feature type="domain" description="PAS" evidence="1">
    <location>
        <begin position="19"/>
        <end position="88"/>
    </location>
</feature>
<dbReference type="Gene3D" id="3.30.450.20">
    <property type="entry name" value="PAS domain"/>
    <property type="match status" value="1"/>
</dbReference>
<protein>
    <recommendedName>
        <fullName evidence="1">PAS domain-containing protein</fullName>
    </recommendedName>
</protein>
<dbReference type="CDD" id="cd00130">
    <property type="entry name" value="PAS"/>
    <property type="match status" value="1"/>
</dbReference>
<dbReference type="AlphaFoldDB" id="X0W808"/>
<evidence type="ECO:0000259" key="1">
    <source>
        <dbReference type="SMART" id="SM00091"/>
    </source>
</evidence>
<dbReference type="SMART" id="SM00091">
    <property type="entry name" value="PAS"/>
    <property type="match status" value="1"/>
</dbReference>
<reference evidence="2" key="1">
    <citation type="journal article" date="2014" name="Front. Microbiol.">
        <title>High frequency of phylogenetically diverse reductive dehalogenase-homologous genes in deep subseafloor sedimentary metagenomes.</title>
        <authorList>
            <person name="Kawai M."/>
            <person name="Futagami T."/>
            <person name="Toyoda A."/>
            <person name="Takaki Y."/>
            <person name="Nishi S."/>
            <person name="Hori S."/>
            <person name="Arai W."/>
            <person name="Tsubouchi T."/>
            <person name="Morono Y."/>
            <person name="Uchiyama I."/>
            <person name="Ito T."/>
            <person name="Fujiyama A."/>
            <person name="Inagaki F."/>
            <person name="Takami H."/>
        </authorList>
    </citation>
    <scope>NUCLEOTIDE SEQUENCE</scope>
    <source>
        <strain evidence="2">Expedition CK06-06</strain>
    </source>
</reference>
<proteinExistence type="predicted"/>
<sequence length="123" mass="13107">IERLRRSSAEATGSLSDLRPFRAMFRCQPGAVAAVDSDGCITVCNESATAMLGRGASSLQRRYVSSLDLSILGADIEEVLLRIAASGGTFREVRNVRGEPCLVEIYGFSGEDGRGAILRALVV</sequence>
<feature type="non-terminal residue" evidence="2">
    <location>
        <position position="1"/>
    </location>
</feature>
<dbReference type="InterPro" id="IPR035965">
    <property type="entry name" value="PAS-like_dom_sf"/>
</dbReference>
<organism evidence="2">
    <name type="scientific">marine sediment metagenome</name>
    <dbReference type="NCBI Taxonomy" id="412755"/>
    <lineage>
        <taxon>unclassified sequences</taxon>
        <taxon>metagenomes</taxon>
        <taxon>ecological metagenomes</taxon>
    </lineage>
</organism>
<comment type="caution">
    <text evidence="2">The sequence shown here is derived from an EMBL/GenBank/DDBJ whole genome shotgun (WGS) entry which is preliminary data.</text>
</comment>
<gene>
    <name evidence="2" type="ORF">S01H1_50114</name>
</gene>
<dbReference type="InterPro" id="IPR000014">
    <property type="entry name" value="PAS"/>
</dbReference>
<accession>X0W808</accession>
<dbReference type="EMBL" id="BARS01032275">
    <property type="protein sequence ID" value="GAG27074.1"/>
    <property type="molecule type" value="Genomic_DNA"/>
</dbReference>
<evidence type="ECO:0000313" key="2">
    <source>
        <dbReference type="EMBL" id="GAG27074.1"/>
    </source>
</evidence>
<dbReference type="SUPFAM" id="SSF55785">
    <property type="entry name" value="PYP-like sensor domain (PAS domain)"/>
    <property type="match status" value="1"/>
</dbReference>
<name>X0W808_9ZZZZ</name>